<feature type="compositionally biased region" description="Low complexity" evidence="1">
    <location>
        <begin position="28"/>
        <end position="45"/>
    </location>
</feature>
<dbReference type="Pfam" id="PF13731">
    <property type="entry name" value="WxL"/>
    <property type="match status" value="1"/>
</dbReference>
<evidence type="ECO:0000259" key="3">
    <source>
        <dbReference type="Pfam" id="PF13731"/>
    </source>
</evidence>
<feature type="signal peptide" evidence="2">
    <location>
        <begin position="1"/>
        <end position="26"/>
    </location>
</feature>
<gene>
    <name evidence="4" type="ORF">HEQ44_08875</name>
</gene>
<evidence type="ECO:0000256" key="2">
    <source>
        <dbReference type="SAM" id="SignalP"/>
    </source>
</evidence>
<keyword evidence="2" id="KW-0732">Signal</keyword>
<feature type="region of interest" description="Disordered" evidence="1">
    <location>
        <begin position="28"/>
        <end position="83"/>
    </location>
</feature>
<protein>
    <submittedName>
        <fullName evidence="4">WxL domain-containing protein</fullName>
    </submittedName>
</protein>
<name>A0ABX1L5H1_9LACO</name>
<accession>A0ABX1L5H1</accession>
<dbReference type="InterPro" id="IPR027994">
    <property type="entry name" value="WxL_dom"/>
</dbReference>
<reference evidence="4 5" key="1">
    <citation type="submission" date="2020-03" db="EMBL/GenBank/DDBJ databases">
        <authorList>
            <person name="Zhang Z."/>
            <person name="Guo Z."/>
            <person name="Hou Q."/>
            <person name="Shen X."/>
        </authorList>
    </citation>
    <scope>NUCLEOTIDE SEQUENCE [LARGE SCALE GENOMIC DNA]</scope>
    <source>
        <strain evidence="4 5">HBUAS51329</strain>
    </source>
</reference>
<dbReference type="RefSeq" id="WP_168849986.1">
    <property type="nucleotide sequence ID" value="NZ_JAAVSD010000026.1"/>
</dbReference>
<evidence type="ECO:0000313" key="5">
    <source>
        <dbReference type="Proteomes" id="UP000707477"/>
    </source>
</evidence>
<keyword evidence="5" id="KW-1185">Reference proteome</keyword>
<proteinExistence type="predicted"/>
<feature type="chain" id="PRO_5045382205" evidence="2">
    <location>
        <begin position="27"/>
        <end position="275"/>
    </location>
</feature>
<evidence type="ECO:0000256" key="1">
    <source>
        <dbReference type="SAM" id="MobiDB-lite"/>
    </source>
</evidence>
<evidence type="ECO:0000313" key="4">
    <source>
        <dbReference type="EMBL" id="NLR30300.1"/>
    </source>
</evidence>
<sequence>MKKTVSSILLASALLLGTIAPVTANAADTTDTGTGLSGTTNSTVTFAKPASTTTPVDPTDPTKPIDPTDPDNPGGNGGTTPSGDLTFLYVSDSIAFGSKDNPIQAQTTGIQNIFNGSDNGKDKDGNALPANSVTVNNKNINTNKTLLTEVSDTRGSNNGWVVSVGSSTLAGKDSSGNSVGNLDGAAFNLQGSKATLTNSASTDGITGEDTVNGTTGIPADGKTTHTIYTAAKGHGAGSTAMQLDPSNVVLSVPANVKAGTYSGTLNWTLADTPAE</sequence>
<dbReference type="EMBL" id="JAAVSD010000026">
    <property type="protein sequence ID" value="NLR30300.1"/>
    <property type="molecule type" value="Genomic_DNA"/>
</dbReference>
<feature type="domain" description="WxL" evidence="3">
    <location>
        <begin position="37"/>
        <end position="273"/>
    </location>
</feature>
<comment type="caution">
    <text evidence="4">The sequence shown here is derived from an EMBL/GenBank/DDBJ whole genome shotgun (WGS) entry which is preliminary data.</text>
</comment>
<dbReference type="Proteomes" id="UP000707477">
    <property type="component" value="Unassembled WGS sequence"/>
</dbReference>
<organism evidence="4 5">
    <name type="scientific">Levilactobacillus tujiorum</name>
    <dbReference type="NCBI Taxonomy" id="2912243"/>
    <lineage>
        <taxon>Bacteria</taxon>
        <taxon>Bacillati</taxon>
        <taxon>Bacillota</taxon>
        <taxon>Bacilli</taxon>
        <taxon>Lactobacillales</taxon>
        <taxon>Lactobacillaceae</taxon>
        <taxon>Levilactobacillus</taxon>
    </lineage>
</organism>